<name>A0ABT3GK41_9BACT</name>
<dbReference type="RefSeq" id="WP_264487996.1">
    <property type="nucleotide sequence ID" value="NZ_JAPDDT010000006.1"/>
</dbReference>
<gene>
    <name evidence="1" type="ORF">OKA05_15080</name>
</gene>
<evidence type="ECO:0000313" key="1">
    <source>
        <dbReference type="EMBL" id="MCW1923890.1"/>
    </source>
</evidence>
<sequence>MVPTTEDQPFAFWDFEPVEAFVWNVIVQPDDPLWPCQARVFRHPWNPFGILLVDPMRQAFIDVDDVS</sequence>
<reference evidence="1 2" key="1">
    <citation type="submission" date="2022-10" db="EMBL/GenBank/DDBJ databases">
        <title>Luteolibacter arcticus strain CCTCC AB 2014275, whole genome shotgun sequencing project.</title>
        <authorList>
            <person name="Zhao G."/>
            <person name="Shen L."/>
        </authorList>
    </citation>
    <scope>NUCLEOTIDE SEQUENCE [LARGE SCALE GENOMIC DNA]</scope>
    <source>
        <strain evidence="1 2">CCTCC AB 2014275</strain>
    </source>
</reference>
<protein>
    <submittedName>
        <fullName evidence="1">Uncharacterized protein</fullName>
    </submittedName>
</protein>
<dbReference type="EMBL" id="JAPDDT010000006">
    <property type="protein sequence ID" value="MCW1923890.1"/>
    <property type="molecule type" value="Genomic_DNA"/>
</dbReference>
<organism evidence="1 2">
    <name type="scientific">Luteolibacter arcticus</name>
    <dbReference type="NCBI Taxonomy" id="1581411"/>
    <lineage>
        <taxon>Bacteria</taxon>
        <taxon>Pseudomonadati</taxon>
        <taxon>Verrucomicrobiota</taxon>
        <taxon>Verrucomicrobiia</taxon>
        <taxon>Verrucomicrobiales</taxon>
        <taxon>Verrucomicrobiaceae</taxon>
        <taxon>Luteolibacter</taxon>
    </lineage>
</organism>
<dbReference type="Proteomes" id="UP001320876">
    <property type="component" value="Unassembled WGS sequence"/>
</dbReference>
<keyword evidence="2" id="KW-1185">Reference proteome</keyword>
<evidence type="ECO:0000313" key="2">
    <source>
        <dbReference type="Proteomes" id="UP001320876"/>
    </source>
</evidence>
<proteinExistence type="predicted"/>
<comment type="caution">
    <text evidence="1">The sequence shown here is derived from an EMBL/GenBank/DDBJ whole genome shotgun (WGS) entry which is preliminary data.</text>
</comment>
<accession>A0ABT3GK41</accession>